<sequence>MSQGLGGTGSICYHRGVTNELPAKAATIKDVARAAGVSVSVVSRVLNDGSGPVAPDTRERVLAVMEQLAYRPRSAARDLNRATGFSVALVVPDLTNPLFARLADRIVWEARARGVHVVLMTTQEDPYLERELLVSLLDRSVGGVIAIPTGENADHWQALRTHGIHVVFVSRSIESLRGIDSVSIRNTEAAAAATTYLLDRGHRRIGLLSGPSQTTTGSRRLGGYRGALGAVGIADDPALHRHVPFLGQAGADAAAAIVSLPDPPTALIVANTAQVQGILVRLRALGVRVPDDLSVIVFDDAPWMELVDPPLTSVRQPTDLMAMHAIEILVARMQGRAGSETRTVEVSAELIERGSVATRPVAAVAATRRGDGPQ</sequence>
<dbReference type="CDD" id="cd01392">
    <property type="entry name" value="HTH_LacI"/>
    <property type="match status" value="1"/>
</dbReference>
<dbReference type="Pfam" id="PF00356">
    <property type="entry name" value="LacI"/>
    <property type="match status" value="1"/>
</dbReference>
<keyword evidence="2" id="KW-0805">Transcription regulation</keyword>
<evidence type="ECO:0000256" key="4">
    <source>
        <dbReference type="ARBA" id="ARBA00023163"/>
    </source>
</evidence>
<dbReference type="GO" id="GO:0000976">
    <property type="term" value="F:transcription cis-regulatory region binding"/>
    <property type="evidence" value="ECO:0007669"/>
    <property type="project" value="TreeGrafter"/>
</dbReference>
<evidence type="ECO:0000256" key="3">
    <source>
        <dbReference type="ARBA" id="ARBA00023125"/>
    </source>
</evidence>
<dbReference type="PANTHER" id="PTHR30146">
    <property type="entry name" value="LACI-RELATED TRANSCRIPTIONAL REPRESSOR"/>
    <property type="match status" value="1"/>
</dbReference>
<reference evidence="6 7" key="1">
    <citation type="submission" date="2018-10" db="EMBL/GenBank/DDBJ databases">
        <title>Sequencing the genomes of 1000 actinobacteria strains.</title>
        <authorList>
            <person name="Klenk H.-P."/>
        </authorList>
    </citation>
    <scope>NUCLEOTIDE SEQUENCE [LARGE SCALE GENOMIC DNA]</scope>
    <source>
        <strain evidence="6 7">DSM 17894</strain>
    </source>
</reference>
<dbReference type="Proteomes" id="UP000280008">
    <property type="component" value="Unassembled WGS sequence"/>
</dbReference>
<dbReference type="Pfam" id="PF13377">
    <property type="entry name" value="Peripla_BP_3"/>
    <property type="match status" value="1"/>
</dbReference>
<dbReference type="InterPro" id="IPR010982">
    <property type="entry name" value="Lambda_DNA-bd_dom_sf"/>
</dbReference>
<dbReference type="InterPro" id="IPR028082">
    <property type="entry name" value="Peripla_BP_I"/>
</dbReference>
<dbReference type="SUPFAM" id="SSF53822">
    <property type="entry name" value="Periplasmic binding protein-like I"/>
    <property type="match status" value="1"/>
</dbReference>
<evidence type="ECO:0000256" key="2">
    <source>
        <dbReference type="ARBA" id="ARBA00023015"/>
    </source>
</evidence>
<dbReference type="Gene3D" id="1.10.260.40">
    <property type="entry name" value="lambda repressor-like DNA-binding domains"/>
    <property type="match status" value="1"/>
</dbReference>
<evidence type="ECO:0000259" key="5">
    <source>
        <dbReference type="PROSITE" id="PS50932"/>
    </source>
</evidence>
<accession>A0A495IMU2</accession>
<dbReference type="AlphaFoldDB" id="A0A495IMU2"/>
<dbReference type="InterPro" id="IPR000843">
    <property type="entry name" value="HTH_LacI"/>
</dbReference>
<dbReference type="PANTHER" id="PTHR30146:SF148">
    <property type="entry name" value="HTH-TYPE TRANSCRIPTIONAL REPRESSOR PURR-RELATED"/>
    <property type="match status" value="1"/>
</dbReference>
<keyword evidence="3" id="KW-0238">DNA-binding</keyword>
<dbReference type="InterPro" id="IPR046335">
    <property type="entry name" value="LacI/GalR-like_sensor"/>
</dbReference>
<feature type="domain" description="HTH lacI-type" evidence="5">
    <location>
        <begin position="26"/>
        <end position="81"/>
    </location>
</feature>
<proteinExistence type="predicted"/>
<dbReference type="SMART" id="SM00354">
    <property type="entry name" value="HTH_LACI"/>
    <property type="match status" value="1"/>
</dbReference>
<dbReference type="GO" id="GO:0003700">
    <property type="term" value="F:DNA-binding transcription factor activity"/>
    <property type="evidence" value="ECO:0007669"/>
    <property type="project" value="TreeGrafter"/>
</dbReference>
<keyword evidence="4" id="KW-0804">Transcription</keyword>
<dbReference type="SUPFAM" id="SSF47413">
    <property type="entry name" value="lambda repressor-like DNA-binding domains"/>
    <property type="match status" value="1"/>
</dbReference>
<dbReference type="EMBL" id="RBKS01000001">
    <property type="protein sequence ID" value="RKR76486.1"/>
    <property type="molecule type" value="Genomic_DNA"/>
</dbReference>
<dbReference type="Gene3D" id="3.40.50.2300">
    <property type="match status" value="2"/>
</dbReference>
<evidence type="ECO:0000313" key="7">
    <source>
        <dbReference type="Proteomes" id="UP000280008"/>
    </source>
</evidence>
<evidence type="ECO:0000313" key="6">
    <source>
        <dbReference type="EMBL" id="RKR76486.1"/>
    </source>
</evidence>
<dbReference type="PRINTS" id="PR00036">
    <property type="entry name" value="HTHLACI"/>
</dbReference>
<name>A0A495IMU2_9MICO</name>
<evidence type="ECO:0000256" key="1">
    <source>
        <dbReference type="ARBA" id="ARBA00022491"/>
    </source>
</evidence>
<dbReference type="PROSITE" id="PS50932">
    <property type="entry name" value="HTH_LACI_2"/>
    <property type="match status" value="1"/>
</dbReference>
<protein>
    <submittedName>
        <fullName evidence="6">LacI family transcriptional regulator</fullName>
    </submittedName>
</protein>
<organism evidence="6 7">
    <name type="scientific">Frondihabitans australicus</name>
    <dbReference type="NCBI Taxonomy" id="386892"/>
    <lineage>
        <taxon>Bacteria</taxon>
        <taxon>Bacillati</taxon>
        <taxon>Actinomycetota</taxon>
        <taxon>Actinomycetes</taxon>
        <taxon>Micrococcales</taxon>
        <taxon>Microbacteriaceae</taxon>
        <taxon>Frondihabitans</taxon>
    </lineage>
</organism>
<keyword evidence="1" id="KW-0678">Repressor</keyword>
<gene>
    <name evidence="6" type="ORF">C8E83_3662</name>
</gene>
<keyword evidence="7" id="KW-1185">Reference proteome</keyword>
<comment type="caution">
    <text evidence="6">The sequence shown here is derived from an EMBL/GenBank/DDBJ whole genome shotgun (WGS) entry which is preliminary data.</text>
</comment>